<evidence type="ECO:0000256" key="3">
    <source>
        <dbReference type="SAM" id="SignalP"/>
    </source>
</evidence>
<dbReference type="Proteomes" id="UP000799764">
    <property type="component" value="Unassembled WGS sequence"/>
</dbReference>
<name>A0A9P4P776_9PLEO</name>
<comment type="similarity">
    <text evidence="1">Belongs to the cycloisomerase 2 family.</text>
</comment>
<gene>
    <name evidence="4" type="ORF">P171DRAFT_437198</name>
</gene>
<reference evidence="4" key="1">
    <citation type="journal article" date="2020" name="Stud. Mycol.">
        <title>101 Dothideomycetes genomes: a test case for predicting lifestyles and emergence of pathogens.</title>
        <authorList>
            <person name="Haridas S."/>
            <person name="Albert R."/>
            <person name="Binder M."/>
            <person name="Bloem J."/>
            <person name="Labutti K."/>
            <person name="Salamov A."/>
            <person name="Andreopoulos B."/>
            <person name="Baker S."/>
            <person name="Barry K."/>
            <person name="Bills G."/>
            <person name="Bluhm B."/>
            <person name="Cannon C."/>
            <person name="Castanera R."/>
            <person name="Culley D."/>
            <person name="Daum C."/>
            <person name="Ezra D."/>
            <person name="Gonzalez J."/>
            <person name="Henrissat B."/>
            <person name="Kuo A."/>
            <person name="Liang C."/>
            <person name="Lipzen A."/>
            <person name="Lutzoni F."/>
            <person name="Magnuson J."/>
            <person name="Mondo S."/>
            <person name="Nolan M."/>
            <person name="Ohm R."/>
            <person name="Pangilinan J."/>
            <person name="Park H.-J."/>
            <person name="Ramirez L."/>
            <person name="Alfaro M."/>
            <person name="Sun H."/>
            <person name="Tritt A."/>
            <person name="Yoshinaga Y."/>
            <person name="Zwiers L.-H."/>
            <person name="Turgeon B."/>
            <person name="Goodwin S."/>
            <person name="Spatafora J."/>
            <person name="Crous P."/>
            <person name="Grigoriev I."/>
        </authorList>
    </citation>
    <scope>NUCLEOTIDE SEQUENCE</scope>
    <source>
        <strain evidence="4">CBS 690.94</strain>
    </source>
</reference>
<dbReference type="Pfam" id="PF10282">
    <property type="entry name" value="Lactonase"/>
    <property type="match status" value="1"/>
</dbReference>
<sequence>MAPVKSVALLGLSLLSQASAVKLLALNFAGQFYSLDLSFKSSTKASLKVVQNITACGVTPTWLHLDEETRTVYCIDESWLNEGLGSGNLSQWSVGPDFTKKDALTLTGSTDTEGNSVHGFTYGGPDGRSFLVTSEYSPSTITTYKLPITSKTKALQKLEFTMAAPGPRPDRQDKPHPHAAFTDPTGDFLIVPDLGADLTRIFKINQNTGQLTACPAIASLPGDGPRHGLFRQAGRALKYYSLNEVSSSVGVYDVNYPDHSYGSKESCLSLKLVQTLSNYGPNVPLGNVTVKAAEIRVVGDFLYASNRNDTTFGFEQDSIAIFEIGAQGKLTFQELTNAHGYYPRSFSFNEAGTYAAIAGQTTANIAIVKRDTKTGKLGPLVTNLVLPPRGTYGGEDGVSNVIWVE</sequence>
<feature type="region of interest" description="Disordered" evidence="2">
    <location>
        <begin position="163"/>
        <end position="182"/>
    </location>
</feature>
<proteinExistence type="inferred from homology"/>
<keyword evidence="4" id="KW-0413">Isomerase</keyword>
<keyword evidence="5" id="KW-1185">Reference proteome</keyword>
<evidence type="ECO:0000313" key="4">
    <source>
        <dbReference type="EMBL" id="KAF2438118.1"/>
    </source>
</evidence>
<dbReference type="InterPro" id="IPR011048">
    <property type="entry name" value="Haem_d1_sf"/>
</dbReference>
<evidence type="ECO:0000256" key="1">
    <source>
        <dbReference type="ARBA" id="ARBA00005564"/>
    </source>
</evidence>
<dbReference type="PANTHER" id="PTHR30344:SF1">
    <property type="entry name" value="6-PHOSPHOGLUCONOLACTONASE"/>
    <property type="match status" value="1"/>
</dbReference>
<dbReference type="GO" id="GO:0017057">
    <property type="term" value="F:6-phosphogluconolactonase activity"/>
    <property type="evidence" value="ECO:0007669"/>
    <property type="project" value="TreeGrafter"/>
</dbReference>
<dbReference type="GO" id="GO:0016853">
    <property type="term" value="F:isomerase activity"/>
    <property type="evidence" value="ECO:0007669"/>
    <property type="project" value="UniProtKB-KW"/>
</dbReference>
<evidence type="ECO:0000313" key="5">
    <source>
        <dbReference type="Proteomes" id="UP000799764"/>
    </source>
</evidence>
<dbReference type="OrthoDB" id="9972196at2759"/>
<accession>A0A9P4P776</accession>
<dbReference type="PANTHER" id="PTHR30344">
    <property type="entry name" value="6-PHOSPHOGLUCONOLACTONASE-RELATED"/>
    <property type="match status" value="1"/>
</dbReference>
<dbReference type="InterPro" id="IPR015943">
    <property type="entry name" value="WD40/YVTN_repeat-like_dom_sf"/>
</dbReference>
<organism evidence="4 5">
    <name type="scientific">Karstenula rhodostoma CBS 690.94</name>
    <dbReference type="NCBI Taxonomy" id="1392251"/>
    <lineage>
        <taxon>Eukaryota</taxon>
        <taxon>Fungi</taxon>
        <taxon>Dikarya</taxon>
        <taxon>Ascomycota</taxon>
        <taxon>Pezizomycotina</taxon>
        <taxon>Dothideomycetes</taxon>
        <taxon>Pleosporomycetidae</taxon>
        <taxon>Pleosporales</taxon>
        <taxon>Massarineae</taxon>
        <taxon>Didymosphaeriaceae</taxon>
        <taxon>Karstenula</taxon>
    </lineage>
</organism>
<evidence type="ECO:0000256" key="2">
    <source>
        <dbReference type="SAM" id="MobiDB-lite"/>
    </source>
</evidence>
<dbReference type="Gene3D" id="2.130.10.10">
    <property type="entry name" value="YVTN repeat-like/Quinoprotein amine dehydrogenase"/>
    <property type="match status" value="1"/>
</dbReference>
<dbReference type="InterPro" id="IPR019405">
    <property type="entry name" value="Lactonase_7-beta_prop"/>
</dbReference>
<keyword evidence="3" id="KW-0732">Signal</keyword>
<comment type="caution">
    <text evidence="4">The sequence shown here is derived from an EMBL/GenBank/DDBJ whole genome shotgun (WGS) entry which is preliminary data.</text>
</comment>
<dbReference type="EMBL" id="MU001513">
    <property type="protein sequence ID" value="KAF2438118.1"/>
    <property type="molecule type" value="Genomic_DNA"/>
</dbReference>
<dbReference type="AlphaFoldDB" id="A0A9P4P776"/>
<dbReference type="SUPFAM" id="SSF51004">
    <property type="entry name" value="C-terminal (heme d1) domain of cytochrome cd1-nitrite reductase"/>
    <property type="match status" value="1"/>
</dbReference>
<feature type="chain" id="PRO_5040382935" evidence="3">
    <location>
        <begin position="21"/>
        <end position="405"/>
    </location>
</feature>
<protein>
    <submittedName>
        <fullName evidence="4">Isomerase YbhE</fullName>
    </submittedName>
</protein>
<dbReference type="InterPro" id="IPR050282">
    <property type="entry name" value="Cycloisomerase_2"/>
</dbReference>
<feature type="signal peptide" evidence="3">
    <location>
        <begin position="1"/>
        <end position="20"/>
    </location>
</feature>